<dbReference type="InterPro" id="IPR025436">
    <property type="entry name" value="DUF4179"/>
</dbReference>
<gene>
    <name evidence="4" type="ORF">AM231_22210</name>
</gene>
<dbReference type="Gene3D" id="2.60.40.1630">
    <property type="entry name" value="bacillus anthracis domain"/>
    <property type="match status" value="1"/>
</dbReference>
<feature type="domain" description="DUF4179" evidence="2">
    <location>
        <begin position="48"/>
        <end position="137"/>
    </location>
</feature>
<dbReference type="RefSeq" id="WP_054404557.1">
    <property type="nucleotide sequence ID" value="NZ_LIUT01000006.1"/>
</dbReference>
<dbReference type="InterPro" id="IPR040680">
    <property type="entry name" value="DUF5643"/>
</dbReference>
<accession>A0A0M1N3V8</accession>
<evidence type="ECO:0000259" key="3">
    <source>
        <dbReference type="Pfam" id="PF18705"/>
    </source>
</evidence>
<dbReference type="Pfam" id="PF13786">
    <property type="entry name" value="DUF4179"/>
    <property type="match status" value="1"/>
</dbReference>
<dbReference type="PATRIC" id="fig|1705565.3.peg.562"/>
<feature type="transmembrane region" description="Helical" evidence="1">
    <location>
        <begin position="49"/>
        <end position="69"/>
    </location>
</feature>
<keyword evidence="1" id="KW-0812">Transmembrane</keyword>
<reference evidence="5" key="1">
    <citation type="submission" date="2015-08" db="EMBL/GenBank/DDBJ databases">
        <title>Genome sequencing project for genomic taxonomy and phylogenomics of Bacillus-like bacteria.</title>
        <authorList>
            <person name="Liu B."/>
            <person name="Wang J."/>
            <person name="Zhu Y."/>
            <person name="Liu G."/>
            <person name="Chen Q."/>
            <person name="Chen Z."/>
            <person name="Lan J."/>
            <person name="Che J."/>
            <person name="Ge C."/>
            <person name="Shi H."/>
            <person name="Pan Z."/>
            <person name="Liu X."/>
        </authorList>
    </citation>
    <scope>NUCLEOTIDE SEQUENCE [LARGE SCALE GENOMIC DNA]</scope>
    <source>
        <strain evidence="5">FJAT-22460</strain>
    </source>
</reference>
<proteinExistence type="predicted"/>
<evidence type="ECO:0008006" key="6">
    <source>
        <dbReference type="Google" id="ProtNLM"/>
    </source>
</evidence>
<organism evidence="4 5">
    <name type="scientific">Paenibacillus solani</name>
    <dbReference type="NCBI Taxonomy" id="1705565"/>
    <lineage>
        <taxon>Bacteria</taxon>
        <taxon>Bacillati</taxon>
        <taxon>Bacillota</taxon>
        <taxon>Bacilli</taxon>
        <taxon>Bacillales</taxon>
        <taxon>Paenibacillaceae</taxon>
        <taxon>Paenibacillus</taxon>
    </lineage>
</organism>
<dbReference type="AlphaFoldDB" id="A0A0M1N3V8"/>
<dbReference type="Pfam" id="PF18705">
    <property type="entry name" value="DUF5643"/>
    <property type="match status" value="1"/>
</dbReference>
<comment type="caution">
    <text evidence="4">The sequence shown here is derived from an EMBL/GenBank/DDBJ whole genome shotgun (WGS) entry which is preliminary data.</text>
</comment>
<evidence type="ECO:0000313" key="5">
    <source>
        <dbReference type="Proteomes" id="UP000036932"/>
    </source>
</evidence>
<dbReference type="OrthoDB" id="2571714at2"/>
<dbReference type="Proteomes" id="UP000036932">
    <property type="component" value="Unassembled WGS sequence"/>
</dbReference>
<keyword evidence="1" id="KW-0472">Membrane</keyword>
<name>A0A0M1N3V8_9BACL</name>
<evidence type="ECO:0000313" key="4">
    <source>
        <dbReference type="EMBL" id="KOR76664.1"/>
    </source>
</evidence>
<evidence type="ECO:0000259" key="2">
    <source>
        <dbReference type="Pfam" id="PF13786"/>
    </source>
</evidence>
<feature type="domain" description="DUF5643" evidence="3">
    <location>
        <begin position="236"/>
        <end position="355"/>
    </location>
</feature>
<keyword evidence="5" id="KW-1185">Reference proteome</keyword>
<evidence type="ECO:0000256" key="1">
    <source>
        <dbReference type="SAM" id="Phobius"/>
    </source>
</evidence>
<sequence length="358" mass="40017">MKHDLNYELEQAKDEVEEAKQLPNTIRTRLDLTYEFLENTPPVRKKLRLPAALIAVVASVLLIIGSGYISPVMAEALKNIPFIGSIFLNSGDEGLKTASRQGMTMDIDQSVTLNKTTLSISELMYDGSRLSMVLSLETKDGKSKAFRSWWDQMGKNNEVNTIRFYADGEELNFGYGMSRAMGEEKNSVILTFSPQGLPDAFDLGVVVWHIEEQEPFTFNIPVKISAADRVSLKSEESKIHDNIHMNIDSLTITPATMQIIVSISGKAGQDLKEFEQSVPDKYKITGFLNIDYEVVNEKGDLAQSLGGSGYGSDGVLRNTYMYEPFPTKPKSITIKPYVQNSGDKMYIPELEFHITVEE</sequence>
<protein>
    <recommendedName>
        <fullName evidence="6">DUF4179 domain-containing protein</fullName>
    </recommendedName>
</protein>
<dbReference type="EMBL" id="LIUT01000006">
    <property type="protein sequence ID" value="KOR76664.1"/>
    <property type="molecule type" value="Genomic_DNA"/>
</dbReference>
<keyword evidence="1" id="KW-1133">Transmembrane helix</keyword>